<dbReference type="InterPro" id="IPR000172">
    <property type="entry name" value="GMC_OxRdtase_N"/>
</dbReference>
<keyword evidence="7" id="KW-1185">Reference proteome</keyword>
<evidence type="ECO:0000259" key="5">
    <source>
        <dbReference type="PROSITE" id="PS00624"/>
    </source>
</evidence>
<evidence type="ECO:0000259" key="4">
    <source>
        <dbReference type="PROSITE" id="PS00623"/>
    </source>
</evidence>
<dbReference type="PANTHER" id="PTHR11552:SF123">
    <property type="entry name" value="GMC OXIDOREDUCTASE (AFU_ORTHOLOGUE AFUA_2G01770)-RELATED"/>
    <property type="match status" value="1"/>
</dbReference>
<feature type="domain" description="Glucose-methanol-choline oxidoreductase N-terminal" evidence="4">
    <location>
        <begin position="84"/>
        <end position="107"/>
    </location>
</feature>
<dbReference type="PROSITE" id="PS00623">
    <property type="entry name" value="GMC_OXRED_1"/>
    <property type="match status" value="1"/>
</dbReference>
<gene>
    <name evidence="6" type="ORF">LY89DRAFT_687238</name>
</gene>
<feature type="active site" description="Proton acceptor" evidence="2">
    <location>
        <position position="529"/>
    </location>
</feature>
<sequence>MAASHYDFIIVGAGIAGCVLGSRLHAKYPDRMILLIEAGQDVSKHPLMVNSAPVPHLQGSDLDWAFKTTPQVGLGGKVCAAAAGKAVGGGSAINACGWLRGDRNDYDEWGSLVKDPHWSYAGFLPYFIKTETHHTTSASSSEHGFSGPMYTSTWNPSSSPPFPLRELVKKAWEGEGVKEVLDGNAGSPLGISGLTENRRNGRRQLASEVYPLDGVELLTGILAKRVILSKSPDEKVTATGIETVDGKICQGKEIIISCGAYRTPQLLLLSGIGPKSELEKLGIGCLVDNPGVGKNFHDHLGVSQWWKLRYPERGLSIGHPNFNDPSWKTRIPLDYIGTTTVPMPGLKLALEKDLNKRVGDDHPFLKTERAHLETYIIYVGAHAADPAVPMDGSHIATRVVGFLPTSRGSVTLKSDRAEDDPVVDPGYYTTEVDRFVMRTGMRALAKMFGGEVGREIVEVETTTEGFGAVGEEMSDEEVDRRIAKDGDTLYHPGGTAAMGTVVDTDLRVYGVEGLRVVDASVIPVPLAAHYQACVYAIGQMAADII</sequence>
<dbReference type="OrthoDB" id="269227at2759"/>
<comment type="similarity">
    <text evidence="1 3">Belongs to the GMC oxidoreductase family.</text>
</comment>
<dbReference type="SUPFAM" id="SSF51905">
    <property type="entry name" value="FAD/NAD(P)-binding domain"/>
    <property type="match status" value="1"/>
</dbReference>
<dbReference type="InterPro" id="IPR007867">
    <property type="entry name" value="GMC_OxRtase_C"/>
</dbReference>
<dbReference type="PANTHER" id="PTHR11552">
    <property type="entry name" value="GLUCOSE-METHANOL-CHOLINE GMC OXIDOREDUCTASE"/>
    <property type="match status" value="1"/>
</dbReference>
<keyword evidence="3" id="KW-0285">Flavoprotein</keyword>
<dbReference type="Proteomes" id="UP000070700">
    <property type="component" value="Unassembled WGS sequence"/>
</dbReference>
<dbReference type="InterPro" id="IPR036188">
    <property type="entry name" value="FAD/NAD-bd_sf"/>
</dbReference>
<dbReference type="GO" id="GO:0016614">
    <property type="term" value="F:oxidoreductase activity, acting on CH-OH group of donors"/>
    <property type="evidence" value="ECO:0007669"/>
    <property type="project" value="InterPro"/>
</dbReference>
<dbReference type="InterPro" id="IPR012132">
    <property type="entry name" value="GMC_OxRdtase"/>
</dbReference>
<dbReference type="SUPFAM" id="SSF54373">
    <property type="entry name" value="FAD-linked reductases, C-terminal domain"/>
    <property type="match status" value="1"/>
</dbReference>
<evidence type="ECO:0000313" key="6">
    <source>
        <dbReference type="EMBL" id="KUJ13903.1"/>
    </source>
</evidence>
<evidence type="ECO:0000256" key="1">
    <source>
        <dbReference type="ARBA" id="ARBA00010790"/>
    </source>
</evidence>
<dbReference type="Gene3D" id="3.50.50.60">
    <property type="entry name" value="FAD/NAD(P)-binding domain"/>
    <property type="match status" value="1"/>
</dbReference>
<keyword evidence="3" id="KW-0274">FAD</keyword>
<dbReference type="GO" id="GO:0050660">
    <property type="term" value="F:flavin adenine dinucleotide binding"/>
    <property type="evidence" value="ECO:0007669"/>
    <property type="project" value="InterPro"/>
</dbReference>
<name>A0A194X134_MOLSC</name>
<dbReference type="GeneID" id="28825183"/>
<feature type="active site" description="Proton donor" evidence="2">
    <location>
        <position position="491"/>
    </location>
</feature>
<organism evidence="6 7">
    <name type="scientific">Mollisia scopiformis</name>
    <name type="common">Conifer needle endophyte fungus</name>
    <name type="synonym">Phialocephala scopiformis</name>
    <dbReference type="NCBI Taxonomy" id="149040"/>
    <lineage>
        <taxon>Eukaryota</taxon>
        <taxon>Fungi</taxon>
        <taxon>Dikarya</taxon>
        <taxon>Ascomycota</taxon>
        <taxon>Pezizomycotina</taxon>
        <taxon>Leotiomycetes</taxon>
        <taxon>Helotiales</taxon>
        <taxon>Mollisiaceae</taxon>
        <taxon>Mollisia</taxon>
    </lineage>
</organism>
<dbReference type="PROSITE" id="PS00624">
    <property type="entry name" value="GMC_OXRED_2"/>
    <property type="match status" value="1"/>
</dbReference>
<protein>
    <submittedName>
        <fullName evidence="6">Glucose dehydrogenase</fullName>
    </submittedName>
</protein>
<evidence type="ECO:0000256" key="2">
    <source>
        <dbReference type="PIRSR" id="PIRSR000137-1"/>
    </source>
</evidence>
<dbReference type="RefSeq" id="XP_018068258.1">
    <property type="nucleotide sequence ID" value="XM_018215457.1"/>
</dbReference>
<accession>A0A194X134</accession>
<dbReference type="InParanoid" id="A0A194X134"/>
<reference evidence="6 7" key="1">
    <citation type="submission" date="2015-10" db="EMBL/GenBank/DDBJ databases">
        <title>Full genome of DAOMC 229536 Phialocephala scopiformis, a fungal endophyte of spruce producing the potent anti-insectan compound rugulosin.</title>
        <authorList>
            <consortium name="DOE Joint Genome Institute"/>
            <person name="Walker A.K."/>
            <person name="Frasz S.L."/>
            <person name="Seifert K.A."/>
            <person name="Miller J.D."/>
            <person name="Mondo S.J."/>
            <person name="Labutti K."/>
            <person name="Lipzen A."/>
            <person name="Dockter R."/>
            <person name="Kennedy M."/>
            <person name="Grigoriev I.V."/>
            <person name="Spatafora J.W."/>
        </authorList>
    </citation>
    <scope>NUCLEOTIDE SEQUENCE [LARGE SCALE GENOMIC DNA]</scope>
    <source>
        <strain evidence="6 7">CBS 120377</strain>
    </source>
</reference>
<dbReference type="AlphaFoldDB" id="A0A194X134"/>
<dbReference type="PIRSF" id="PIRSF000137">
    <property type="entry name" value="Alcohol_oxidase"/>
    <property type="match status" value="1"/>
</dbReference>
<dbReference type="Pfam" id="PF05199">
    <property type="entry name" value="GMC_oxred_C"/>
    <property type="match status" value="1"/>
</dbReference>
<evidence type="ECO:0000313" key="7">
    <source>
        <dbReference type="Proteomes" id="UP000070700"/>
    </source>
</evidence>
<evidence type="ECO:0000256" key="3">
    <source>
        <dbReference type="RuleBase" id="RU003968"/>
    </source>
</evidence>
<dbReference type="Gene3D" id="3.30.560.10">
    <property type="entry name" value="Glucose Oxidase, domain 3"/>
    <property type="match status" value="1"/>
</dbReference>
<proteinExistence type="inferred from homology"/>
<dbReference type="Pfam" id="PF00732">
    <property type="entry name" value="GMC_oxred_N"/>
    <property type="match status" value="1"/>
</dbReference>
<feature type="domain" description="Glucose-methanol-choline oxidoreductase N-terminal" evidence="5">
    <location>
        <begin position="259"/>
        <end position="273"/>
    </location>
</feature>
<dbReference type="KEGG" id="psco:LY89DRAFT_687238"/>
<dbReference type="EMBL" id="KQ947421">
    <property type="protein sequence ID" value="KUJ13903.1"/>
    <property type="molecule type" value="Genomic_DNA"/>
</dbReference>